<accession>A0A6P1MF05</accession>
<name>A0A6P1MF05_9FIRM</name>
<dbReference type="EMBL" id="CP047591">
    <property type="protein sequence ID" value="QHI72602.1"/>
    <property type="molecule type" value="Genomic_DNA"/>
</dbReference>
<dbReference type="AlphaFoldDB" id="A0A6P1MF05"/>
<dbReference type="PROSITE" id="PS51272">
    <property type="entry name" value="SLH"/>
    <property type="match status" value="3"/>
</dbReference>
<reference evidence="3 4" key="1">
    <citation type="submission" date="2020-01" db="EMBL/GenBank/DDBJ databases">
        <title>Genomic analysis of Aminipila sp. CBA3637.</title>
        <authorList>
            <person name="Kim Y.B."/>
            <person name="Roh S.W."/>
        </authorList>
    </citation>
    <scope>NUCLEOTIDE SEQUENCE [LARGE SCALE GENOMIC DNA]</scope>
    <source>
        <strain evidence="3 4">CBA3637</strain>
    </source>
</reference>
<evidence type="ECO:0000259" key="2">
    <source>
        <dbReference type="PROSITE" id="PS51272"/>
    </source>
</evidence>
<evidence type="ECO:0000313" key="4">
    <source>
        <dbReference type="Proteomes" id="UP000463883"/>
    </source>
</evidence>
<dbReference type="InterPro" id="IPR001119">
    <property type="entry name" value="SLH_dom"/>
</dbReference>
<evidence type="ECO:0000313" key="3">
    <source>
        <dbReference type="EMBL" id="QHI72602.1"/>
    </source>
</evidence>
<proteinExistence type="predicted"/>
<dbReference type="PANTHER" id="PTHR43308">
    <property type="entry name" value="OUTER MEMBRANE PROTEIN ALPHA-RELATED"/>
    <property type="match status" value="1"/>
</dbReference>
<evidence type="ECO:0000256" key="1">
    <source>
        <dbReference type="ARBA" id="ARBA00022737"/>
    </source>
</evidence>
<organism evidence="3 4">
    <name type="scientific">Aminipila terrae</name>
    <dbReference type="NCBI Taxonomy" id="2697030"/>
    <lineage>
        <taxon>Bacteria</taxon>
        <taxon>Bacillati</taxon>
        <taxon>Bacillota</taxon>
        <taxon>Clostridia</taxon>
        <taxon>Peptostreptococcales</taxon>
        <taxon>Anaerovoracaceae</taxon>
        <taxon>Aminipila</taxon>
    </lineage>
</organism>
<keyword evidence="4" id="KW-1185">Reference proteome</keyword>
<dbReference type="PANTHER" id="PTHR43308:SF5">
    <property type="entry name" value="S-LAYER PROTEIN _ PEPTIDOGLYCAN ENDO-BETA-N-ACETYLGLUCOSAMINIDASE"/>
    <property type="match status" value="1"/>
</dbReference>
<feature type="domain" description="SLH" evidence="2">
    <location>
        <begin position="515"/>
        <end position="577"/>
    </location>
</feature>
<dbReference type="KEGG" id="amic:Ami3637_09490"/>
<keyword evidence="1" id="KW-0677">Repeat</keyword>
<dbReference type="InterPro" id="IPR051465">
    <property type="entry name" value="Cell_Envelope_Struct_Comp"/>
</dbReference>
<protein>
    <recommendedName>
        <fullName evidence="2">SLH domain-containing protein</fullName>
    </recommendedName>
</protein>
<feature type="domain" description="SLH" evidence="2">
    <location>
        <begin position="451"/>
        <end position="514"/>
    </location>
</feature>
<feature type="domain" description="SLH" evidence="2">
    <location>
        <begin position="580"/>
        <end position="637"/>
    </location>
</feature>
<gene>
    <name evidence="3" type="ORF">Ami3637_09490</name>
</gene>
<dbReference type="Pfam" id="PF00395">
    <property type="entry name" value="SLH"/>
    <property type="match status" value="3"/>
</dbReference>
<dbReference type="Proteomes" id="UP000463883">
    <property type="component" value="Chromosome"/>
</dbReference>
<sequence length="637" mass="68848">MIKRIGTALIAIMFFSGLLMGQFTEAVWAAGKICDITITYPGGNSTLECNGESDLGTVSVTAGSKGDITLNCNNGASARFDNSGFNIVNYPGGSQSESARVDWVYEGQQGISIFNVNITGPAPASPVSSLKVNGDNAAYAGYKEKRHVYTATVSSSSGTIYISIPGLTQGMGMESPGAEVKLDQSGDPFTYKYSQLTEMARVYFYPPASPVVELDLTYSAASGGASGGGTTASQENVNVINKTNTENESSDTILTPLNTTEKNGESITEVAPKEVDALIKLAEAHKGDVGDGENEAIINIKNPQSAQTNSYGINIKPTDAEKLTHSVIDVLAVNTPVGDFRIRNEELNNVTTSHGGELKLMLKKIDNSGKPGIDATFSKGDARISSFEGNYCVEIRIPYEAKAGENLDSLYIEYLREDGTKEIVTESKYDEEHKWLSFFPSHLSKYGIAYNPVIFKDVSAKYWGSSYITYLASRKVINGKGDGRFYPDARVSKAEFINMMTKAFSAAAIGKKTIKSYKDVPIDKWYAKAIGWSYINNLSNALAKNGRFYPEENLTREDMATLVNNISVGLQIRLKENGKYSGFSDISTVSSYAKNGVVRMTKCNIISGAGGGRFLPKQGLTRAEAAKIISTLMSKMR</sequence>
<dbReference type="RefSeq" id="WP_162362370.1">
    <property type="nucleotide sequence ID" value="NZ_CP047591.1"/>
</dbReference>